<evidence type="ECO:0000256" key="1">
    <source>
        <dbReference type="SAM" id="Phobius"/>
    </source>
</evidence>
<keyword evidence="1" id="KW-0812">Transmembrane</keyword>
<evidence type="ECO:0000313" key="2">
    <source>
        <dbReference type="EMBL" id="RHY85944.1"/>
    </source>
</evidence>
<feature type="transmembrane region" description="Helical" evidence="1">
    <location>
        <begin position="1554"/>
        <end position="1574"/>
    </location>
</feature>
<name>A0A418CVJ8_APHAT</name>
<feature type="transmembrane region" description="Helical" evidence="1">
    <location>
        <begin position="1467"/>
        <end position="1491"/>
    </location>
</feature>
<feature type="transmembrane region" description="Helical" evidence="1">
    <location>
        <begin position="775"/>
        <end position="796"/>
    </location>
</feature>
<reference evidence="4 5" key="1">
    <citation type="submission" date="2018-08" db="EMBL/GenBank/DDBJ databases">
        <title>Aphanomyces genome sequencing and annotation.</title>
        <authorList>
            <person name="Minardi D."/>
            <person name="Oidtmann B."/>
            <person name="Van Der Giezen M."/>
            <person name="Studholme D.J."/>
        </authorList>
    </citation>
    <scope>NUCLEOTIDE SEQUENCE [LARGE SCALE GENOMIC DNA]</scope>
    <source>
        <strain evidence="3 4">Da</strain>
        <strain evidence="2 5">Sv</strain>
    </source>
</reference>
<sequence length="1676" mass="186954">MPGFQIHIARFDVEPADDIHPCINDAPFAAGGGSPLSAHPRASLVPKPARRNSGFVTSEDYMTWFEYMEAVCGFLCVAASIASGVVYLQVLYPSFANELTWPYFNTSTHLVIGDLCNFHLGLDSRSEVLLLASSSAVLRSPSVESMGTAMNPGYPRMLVLQASTDFEDVIQGLHANELNLGLPTQYCWVDFDKTFEMAHTAAHQARCSSMYHANAAVHYEAVLRNIPWAKWETSFGGPNGSFTRAIAAGVMEFPTGSAWLKAVQNAFVDVPSEAALWRAKGMAQWMLRWHNGWSPGVKEIIEVVDAYGFFNKLIVKSLSYMPQATGSKSTVLNSVITSDMPFARLRNYSLVRGTSRQIPDELILFNSVMVPTLVSQLWETNIGPYGAIDAVWVPVPPSLADIVHSFQGDVLSQLTRNATVLAAVQELGYEWALPTPHAWSGGAYEFSGGNPMCDNTHRTSFVQETFGFDDMCLTSLQLSVEMDAMSVLFALVVSSQVQLNSVKSLPRQHDPIFVSKVRQTLTGMVPVQSMSTSLLMELLVDIRDVSVFQFAFHDTSELPLFLTQPLLDPNDHAWSLYGWVMLYDWAMQRREVVRFDGDVDSITLVSKRYDPQPFVPSSLDASQRPDNFSKFFATYVTVVLSCVGAVMVVYGCITQFRVMGRNLFRFNRVVGSVWAGKIFQYERGITAVALLSSSTIELRKTMGLSYFVSTRRSTLELLLVASEATWVAYTLQDVLAAIFTEHSYYAAPVSTAFAWATMIVECRSGQLHFGHPVRLNVLVGFQVGWIVVVYALAILFHQKREPSRVTLWMSVASHAFLDKTLASDHLSFCFDRVTCIMSGLITVHTAYYQYVFDVKSWSIYREPFQPPEFNGPHAAQIPARERATQSFHSFDRFMAVAGLAYMVISVAASVVYLSTSAVDTTNDFWWSHFNASGGYGYLANWYSTQLMLNPIEFNTSLDNPMYADSTPYNTTSTVLSSSALYANIVQFEAVNSQAIAIQGLKNMDICDVAQIMTPYCWLDFHQQFPMANSVKRQTRCELEYTSNGAVYLESALRNVGWQGEALCWDFPPILGDDFMASAHGAEWVQRIQTTLTTVEDEVRYWRAFGLTHYTTQFQNYKTMGLVESFRIRNALDFEYSLPLKYGNASMQFGAQTSMKLYWSFAMDLSVVFNMYGFTTPTLSPSLLASSPHFVYANVSLHETFVQLGVLHAPLGAVYTTLTKVLGPFGSIDARHIPAPLSLRQFYSIASNTISELMTTNADEQLAYNDLALPTHASENLHPTRMSSLIAATVSQHSSSSVSTCKSETRSVGRCHLFLDEAANLSQAFFSQQNLSTHAAYARAAQLDIYTLNVSLLQFRHDDDTALVHNLFSPDAAAFWFFSWGFVFEWLLGNRDVVSFEGDEGRLMLMSSTAFSVESLPNPIVIPYLMSRYTRNVVVLVAFCLLSTSQLHLTQFGPVGLMTAFEFHQLEWYRVVLTAGEATWFVYVLCDVLIVVTKQHTAAYTTYSGLIVWVIAVALSVYSPVTGTDVVNRVCSSPVVDFKLQCDAGVVSIGSVTRVWELVGISLVSVGACYLFQLIRHPSLPDTRHSVSLLLSCGATYLFTMDNWKYKHGYYLDKASAVITGLVCVQVKRKFYILDIKLWRIFVIDIPPDLQVPKTHPMYDRVRYAFPLLSSATSVNA</sequence>
<comment type="caution">
    <text evidence="2">The sequence shown here is derived from an EMBL/GenBank/DDBJ whole genome shotgun (WGS) entry which is preliminary data.</text>
</comment>
<feature type="transmembrane region" description="Helical" evidence="1">
    <location>
        <begin position="1428"/>
        <end position="1447"/>
    </location>
</feature>
<evidence type="ECO:0000313" key="3">
    <source>
        <dbReference type="EMBL" id="RHZ27431.1"/>
    </source>
</evidence>
<feature type="transmembrane region" description="Helical" evidence="1">
    <location>
        <begin position="1498"/>
        <end position="1517"/>
    </location>
</feature>
<feature type="transmembrane region" description="Helical" evidence="1">
    <location>
        <begin position="632"/>
        <end position="653"/>
    </location>
</feature>
<feature type="transmembrane region" description="Helical" evidence="1">
    <location>
        <begin position="893"/>
        <end position="913"/>
    </location>
</feature>
<organism evidence="2 5">
    <name type="scientific">Aphanomyces astaci</name>
    <name type="common">Crayfish plague agent</name>
    <dbReference type="NCBI Taxonomy" id="112090"/>
    <lineage>
        <taxon>Eukaryota</taxon>
        <taxon>Sar</taxon>
        <taxon>Stramenopiles</taxon>
        <taxon>Oomycota</taxon>
        <taxon>Saprolegniomycetes</taxon>
        <taxon>Saprolegniales</taxon>
        <taxon>Verrucalvaceae</taxon>
        <taxon>Aphanomyces</taxon>
    </lineage>
</organism>
<accession>A0A418CVJ8</accession>
<gene>
    <name evidence="2" type="ORF">DYB35_001287</name>
    <name evidence="3" type="ORF">DYB37_001008</name>
</gene>
<keyword evidence="1" id="KW-0472">Membrane</keyword>
<dbReference type="Proteomes" id="UP000285430">
    <property type="component" value="Unassembled WGS sequence"/>
</dbReference>
<dbReference type="VEuPathDB" id="FungiDB:H257_03424"/>
<dbReference type="Proteomes" id="UP000285712">
    <property type="component" value="Unassembled WGS sequence"/>
</dbReference>
<keyword evidence="1" id="KW-1133">Transmembrane helix</keyword>
<protein>
    <submittedName>
        <fullName evidence="2">Uncharacterized protein</fullName>
    </submittedName>
</protein>
<dbReference type="EMBL" id="QUTH01002155">
    <property type="protein sequence ID" value="RHZ27431.1"/>
    <property type="molecule type" value="Genomic_DNA"/>
</dbReference>
<proteinExistence type="predicted"/>
<dbReference type="EMBL" id="QUTG01005283">
    <property type="protein sequence ID" value="RHY85944.1"/>
    <property type="molecule type" value="Genomic_DNA"/>
</dbReference>
<evidence type="ECO:0000313" key="4">
    <source>
        <dbReference type="Proteomes" id="UP000285430"/>
    </source>
</evidence>
<evidence type="ECO:0000313" key="5">
    <source>
        <dbReference type="Proteomes" id="UP000285712"/>
    </source>
</evidence>